<evidence type="ECO:0000256" key="16">
    <source>
        <dbReference type="PIRSR" id="PIRSR606689-1"/>
    </source>
</evidence>
<reference evidence="20 21" key="1">
    <citation type="journal article" date="2014" name="MBio">
        <title>The Ordospora colligata genome; evolution of extreme reduction in microsporidia and host-to-parasite horizontal gene transfer.</title>
        <authorList>
            <person name="Pombert J.-F."/>
            <person name="Haag K.L."/>
            <person name="Beidas S."/>
            <person name="Ebert D."/>
            <person name="Keeling P.J."/>
        </authorList>
    </citation>
    <scope>NUCLEOTIDE SEQUENCE [LARGE SCALE GENOMIC DNA]</scope>
    <source>
        <strain evidence="20 21">OC4</strain>
    </source>
</reference>
<evidence type="ECO:0000256" key="2">
    <source>
        <dbReference type="ARBA" id="ARBA00004299"/>
    </source>
</evidence>
<organism evidence="20 21">
    <name type="scientific">Ordospora colligata OC4</name>
    <dbReference type="NCBI Taxonomy" id="1354746"/>
    <lineage>
        <taxon>Eukaryota</taxon>
        <taxon>Fungi</taxon>
        <taxon>Fungi incertae sedis</taxon>
        <taxon>Microsporidia</taxon>
        <taxon>Ordosporidae</taxon>
        <taxon>Ordospora</taxon>
    </lineage>
</organism>
<feature type="binding site" evidence="17">
    <location>
        <position position="49"/>
    </location>
    <ligand>
        <name>Mg(2+)</name>
        <dbReference type="ChEBI" id="CHEBI:18420"/>
    </ligand>
</feature>
<keyword evidence="10 19" id="KW-0931">ER-Golgi transport</keyword>
<evidence type="ECO:0000256" key="19">
    <source>
        <dbReference type="RuleBase" id="RU003926"/>
    </source>
</evidence>
<dbReference type="GO" id="GO:0016192">
    <property type="term" value="P:vesicle-mediated transport"/>
    <property type="evidence" value="ECO:0007669"/>
    <property type="project" value="UniProtKB-KW"/>
</dbReference>
<keyword evidence="21" id="KW-1185">Reference proteome</keyword>
<feature type="binding site" evidence="15">
    <location>
        <position position="143"/>
    </location>
    <ligand>
        <name>GTP</name>
        <dbReference type="ChEBI" id="CHEBI:37565"/>
    </ligand>
</feature>
<evidence type="ECO:0000256" key="3">
    <source>
        <dbReference type="ARBA" id="ARBA00004397"/>
    </source>
</evidence>
<protein>
    <recommendedName>
        <fullName evidence="6">Small COPII coat GTPase SAR1</fullName>
    </recommendedName>
    <alternativeName>
        <fullName evidence="5">Small COPII coat GTPase sar1</fullName>
    </alternativeName>
</protein>
<dbReference type="STRING" id="1354746.A0A0B2UND7"/>
<feature type="binding site" evidence="15">
    <location>
        <position position="48"/>
    </location>
    <ligand>
        <name>GTP</name>
        <dbReference type="ChEBI" id="CHEBI:37565"/>
    </ligand>
</feature>
<evidence type="ECO:0000256" key="1">
    <source>
        <dbReference type="ARBA" id="ARBA00004255"/>
    </source>
</evidence>
<feature type="binding site" evidence="16">
    <location>
        <begin position="142"/>
        <end position="145"/>
    </location>
    <ligand>
        <name>GTP</name>
        <dbReference type="ChEBI" id="CHEBI:37565"/>
    </ligand>
</feature>
<accession>A0A0B2UND7</accession>
<comment type="subcellular location">
    <subcellularLocation>
        <location evidence="2">Cytoplasmic vesicle</location>
        <location evidence="2">COPII-coated vesicle membrane</location>
        <topology evidence="2">Peripheral membrane protein</topology>
        <orientation evidence="2">Cytoplasmic side</orientation>
    </subcellularLocation>
    <subcellularLocation>
        <location evidence="3">Endoplasmic reticulum membrane</location>
        <topology evidence="3">Peripheral membrane protein</topology>
        <orientation evidence="3">Cytoplasmic side</orientation>
    </subcellularLocation>
    <subcellularLocation>
        <location evidence="1">Golgi apparatus membrane</location>
        <topology evidence="1">Peripheral membrane protein</topology>
        <orientation evidence="1">Cytoplasmic side</orientation>
    </subcellularLocation>
</comment>
<evidence type="ECO:0000313" key="21">
    <source>
        <dbReference type="Proteomes" id="UP000031056"/>
    </source>
</evidence>
<evidence type="ECO:0000256" key="5">
    <source>
        <dbReference type="ARBA" id="ARBA00019961"/>
    </source>
</evidence>
<evidence type="ECO:0000256" key="9">
    <source>
        <dbReference type="ARBA" id="ARBA00022824"/>
    </source>
</evidence>
<evidence type="ECO:0000256" key="11">
    <source>
        <dbReference type="ARBA" id="ARBA00022927"/>
    </source>
</evidence>
<dbReference type="NCBIfam" id="TIGR00231">
    <property type="entry name" value="small_GTP"/>
    <property type="match status" value="1"/>
</dbReference>
<evidence type="ECO:0000256" key="6">
    <source>
        <dbReference type="ARBA" id="ARBA00021124"/>
    </source>
</evidence>
<dbReference type="InterPro" id="IPR027417">
    <property type="entry name" value="P-loop_NTPase"/>
</dbReference>
<keyword evidence="13 16" id="KW-0342">GTP-binding</keyword>
<dbReference type="Gene3D" id="3.40.50.300">
    <property type="entry name" value="P-loop containing nucleotide triphosphate hydrolases"/>
    <property type="match status" value="1"/>
</dbReference>
<evidence type="ECO:0000313" key="20">
    <source>
        <dbReference type="EMBL" id="KHN70592.1"/>
    </source>
</evidence>
<dbReference type="GO" id="GO:0005525">
    <property type="term" value="F:GTP binding"/>
    <property type="evidence" value="ECO:0007669"/>
    <property type="project" value="UniProtKB-KW"/>
</dbReference>
<evidence type="ECO:0000256" key="8">
    <source>
        <dbReference type="ARBA" id="ARBA00022741"/>
    </source>
</evidence>
<dbReference type="GO" id="GO:0012507">
    <property type="term" value="C:ER to Golgi transport vesicle membrane"/>
    <property type="evidence" value="ECO:0007669"/>
    <property type="project" value="UniProtKB-SubCell"/>
</dbReference>
<feature type="binding site" evidence="16">
    <location>
        <position position="88"/>
    </location>
    <ligand>
        <name>GTP</name>
        <dbReference type="ChEBI" id="CHEBI:37565"/>
    </ligand>
</feature>
<dbReference type="HOGENOM" id="CLU_040729_6_0_1"/>
<dbReference type="InterPro" id="IPR006689">
    <property type="entry name" value="Small_GTPase_ARF/SAR"/>
</dbReference>
<dbReference type="InterPro" id="IPR005225">
    <property type="entry name" value="Small_GTP-bd"/>
</dbReference>
<comment type="similarity">
    <text evidence="18">Belongs to the small GTPase superfamily. Arf family.</text>
</comment>
<dbReference type="RefSeq" id="XP_014564634.1">
    <property type="nucleotide sequence ID" value="XM_014709148.1"/>
</dbReference>
<keyword evidence="11 19" id="KW-0653">Protein transport</keyword>
<dbReference type="OrthoDB" id="2011769at2759"/>
<feature type="binding site" evidence="15">
    <location>
        <position position="49"/>
    </location>
    <ligand>
        <name>GTP</name>
        <dbReference type="ChEBI" id="CHEBI:37565"/>
    </ligand>
</feature>
<feature type="binding site" evidence="15">
    <location>
        <position position="142"/>
    </location>
    <ligand>
        <name>GTP</name>
        <dbReference type="ChEBI" id="CHEBI:37565"/>
    </ligand>
</feature>
<proteinExistence type="inferred from homology"/>
<dbReference type="GO" id="GO:0005789">
    <property type="term" value="C:endoplasmic reticulum membrane"/>
    <property type="evidence" value="ECO:0007669"/>
    <property type="project" value="UniProtKB-SubCell"/>
</dbReference>
<keyword evidence="8 15" id="KW-0547">Nucleotide-binding</keyword>
<dbReference type="GeneID" id="26261091"/>
<dbReference type="GO" id="GO:0003924">
    <property type="term" value="F:GTPase activity"/>
    <property type="evidence" value="ECO:0007669"/>
    <property type="project" value="InterPro"/>
</dbReference>
<keyword evidence="9 19" id="KW-0256">Endoplasmic reticulum</keyword>
<feature type="binding site" evidence="14">
    <location>
        <position position="44"/>
    </location>
    <ligand>
        <name>Mg(2+)</name>
        <dbReference type="ChEBI" id="CHEBI:18420"/>
    </ligand>
</feature>
<evidence type="ECO:0000256" key="18">
    <source>
        <dbReference type="RuleBase" id="RU003925"/>
    </source>
</evidence>
<evidence type="ECO:0000256" key="12">
    <source>
        <dbReference type="ARBA" id="ARBA00023034"/>
    </source>
</evidence>
<evidence type="ECO:0000256" key="13">
    <source>
        <dbReference type="ARBA" id="ARBA00023134"/>
    </source>
</evidence>
<gene>
    <name evidence="20" type="ORF">M896_012480</name>
</gene>
<evidence type="ECO:0000256" key="7">
    <source>
        <dbReference type="ARBA" id="ARBA00022448"/>
    </source>
</evidence>
<name>A0A0B2UND7_9MICR</name>
<dbReference type="SUPFAM" id="SSF52540">
    <property type="entry name" value="P-loop containing nucleoside triphosphate hydrolases"/>
    <property type="match status" value="1"/>
</dbReference>
<evidence type="ECO:0000256" key="14">
    <source>
        <dbReference type="PIRSR" id="PIRSR606687-1"/>
    </source>
</evidence>
<keyword evidence="7 19" id="KW-0813">Transport</keyword>
<dbReference type="Pfam" id="PF00025">
    <property type="entry name" value="Arf"/>
    <property type="match status" value="1"/>
</dbReference>
<dbReference type="SMART" id="SM00177">
    <property type="entry name" value="ARF"/>
    <property type="match status" value="1"/>
</dbReference>
<keyword evidence="14" id="KW-0460">Magnesium</keyword>
<dbReference type="PANTHER" id="PTHR45684">
    <property type="entry name" value="RE74312P"/>
    <property type="match status" value="1"/>
</dbReference>
<dbReference type="GO" id="GO:0000139">
    <property type="term" value="C:Golgi membrane"/>
    <property type="evidence" value="ECO:0007669"/>
    <property type="project" value="UniProtKB-SubCell"/>
</dbReference>
<feature type="binding site" evidence="16">
    <location>
        <begin position="42"/>
        <end position="49"/>
    </location>
    <ligand>
        <name>GTP</name>
        <dbReference type="ChEBI" id="CHEBI:37565"/>
    </ligand>
</feature>
<dbReference type="FunCoup" id="A0A0B2UND7">
    <property type="interactions" value="205"/>
</dbReference>
<dbReference type="PRINTS" id="PR00328">
    <property type="entry name" value="SAR1GTPBP"/>
</dbReference>
<comment type="caution">
    <text evidence="20">The sequence shown here is derived from an EMBL/GenBank/DDBJ whole genome shotgun (WGS) entry which is preliminary data.</text>
</comment>
<sequence>MLDNINEYFGLVKNKLSEVYEKIFQNFIKSLFGKPSSILFLGIDNAGKTTLVNKLKSNSTSAYMPTKHPNTYQVEIGNLKAQVVDLGGHSAVRIVWREYFYNCDGIVFIVDVHDNKRFNEVREAYKTVREMEKNAPIVVLMNKVDLVKHTPESAEQDYEWNSALREATGIENQEDPDAGQAVKIFYVKMLKDDGDSNSITGPLARAFKWLETMITYSGKKQSSLNKTL</sequence>
<dbReference type="SMART" id="SM00178">
    <property type="entry name" value="SAR"/>
    <property type="match status" value="1"/>
</dbReference>
<feature type="binding site" evidence="15">
    <location>
        <position position="190"/>
    </location>
    <ligand>
        <name>GTP</name>
        <dbReference type="ChEBI" id="CHEBI:37565"/>
    </ligand>
</feature>
<dbReference type="AlphaFoldDB" id="A0A0B2UND7"/>
<dbReference type="PROSITE" id="PS51417">
    <property type="entry name" value="ARF"/>
    <property type="match status" value="1"/>
</dbReference>
<evidence type="ECO:0000256" key="10">
    <source>
        <dbReference type="ARBA" id="ARBA00022892"/>
    </source>
</evidence>
<dbReference type="Proteomes" id="UP000031056">
    <property type="component" value="Unassembled WGS sequence"/>
</dbReference>
<keyword evidence="12 19" id="KW-0333">Golgi apparatus</keyword>
<feature type="binding site" evidence="17">
    <location>
        <position position="66"/>
    </location>
    <ligand>
        <name>Mg(2+)</name>
        <dbReference type="ChEBI" id="CHEBI:18420"/>
    </ligand>
</feature>
<feature type="binding site" evidence="15">
    <location>
        <position position="50"/>
    </location>
    <ligand>
        <name>GTP</name>
        <dbReference type="ChEBI" id="CHEBI:37565"/>
    </ligand>
</feature>
<feature type="binding site" evidence="15">
    <location>
        <position position="45"/>
    </location>
    <ligand>
        <name>GTP</name>
        <dbReference type="ChEBI" id="CHEBI:37565"/>
    </ligand>
</feature>
<dbReference type="EMBL" id="JOKQ01000001">
    <property type="protein sequence ID" value="KHN70592.1"/>
    <property type="molecule type" value="Genomic_DNA"/>
</dbReference>
<feature type="binding site" evidence="15">
    <location>
        <position position="47"/>
    </location>
    <ligand>
        <name>GTP</name>
        <dbReference type="ChEBI" id="CHEBI:37565"/>
    </ligand>
</feature>
<dbReference type="GO" id="GO:0006886">
    <property type="term" value="P:intracellular protein transport"/>
    <property type="evidence" value="ECO:0007669"/>
    <property type="project" value="InterPro"/>
</dbReference>
<evidence type="ECO:0000256" key="15">
    <source>
        <dbReference type="PIRSR" id="PIRSR606687-2"/>
    </source>
</evidence>
<dbReference type="GO" id="GO:0046872">
    <property type="term" value="F:metal ion binding"/>
    <property type="evidence" value="ECO:0007669"/>
    <property type="project" value="UniProtKB-KW"/>
</dbReference>
<comment type="similarity">
    <text evidence="4 19">Belongs to the small GTPase superfamily. SAR1 family.</text>
</comment>
<dbReference type="InterPro" id="IPR006687">
    <property type="entry name" value="Small_GTPase_SAR1"/>
</dbReference>
<evidence type="ECO:0000256" key="4">
    <source>
        <dbReference type="ARBA" id="ARBA00007507"/>
    </source>
</evidence>
<dbReference type="InParanoid" id="A0A0B2UND7"/>
<dbReference type="VEuPathDB" id="MicrosporidiaDB:M896_012480"/>
<evidence type="ECO:0000256" key="17">
    <source>
        <dbReference type="PIRSR" id="PIRSR606689-2"/>
    </source>
</evidence>
<feature type="binding site" evidence="15">
    <location>
        <position position="145"/>
    </location>
    <ligand>
        <name>GTP</name>
        <dbReference type="ChEBI" id="CHEBI:37565"/>
    </ligand>
</feature>
<keyword evidence="14" id="KW-0479">Metal-binding</keyword>